<dbReference type="InterPro" id="IPR018060">
    <property type="entry name" value="HTH_AraC"/>
</dbReference>
<evidence type="ECO:0000313" key="3">
    <source>
        <dbReference type="Proteomes" id="UP000181980"/>
    </source>
</evidence>
<protein>
    <submittedName>
        <fullName evidence="2">Helix-turn-helix domain-containing protein</fullName>
    </submittedName>
</protein>
<dbReference type="Proteomes" id="UP000181980">
    <property type="component" value="Unassembled WGS sequence"/>
</dbReference>
<dbReference type="Gene3D" id="1.10.10.60">
    <property type="entry name" value="Homeodomain-like"/>
    <property type="match status" value="1"/>
</dbReference>
<feature type="domain" description="HTH araC/xylS-type" evidence="1">
    <location>
        <begin position="149"/>
        <end position="221"/>
    </location>
</feature>
<dbReference type="STRING" id="561176.SAMN04488561_5464"/>
<dbReference type="OrthoDB" id="2559672at2"/>
<evidence type="ECO:0000259" key="1">
    <source>
        <dbReference type="PROSITE" id="PS01124"/>
    </source>
</evidence>
<dbReference type="GO" id="GO:0043565">
    <property type="term" value="F:sequence-specific DNA binding"/>
    <property type="evidence" value="ECO:0007669"/>
    <property type="project" value="InterPro"/>
</dbReference>
<dbReference type="GO" id="GO:0003700">
    <property type="term" value="F:DNA-binding transcription factor activity"/>
    <property type="evidence" value="ECO:0007669"/>
    <property type="project" value="InterPro"/>
</dbReference>
<dbReference type="EMBL" id="FNUC01000004">
    <property type="protein sequence ID" value="SEF16643.1"/>
    <property type="molecule type" value="Genomic_DNA"/>
</dbReference>
<reference evidence="3" key="1">
    <citation type="submission" date="2016-10" db="EMBL/GenBank/DDBJ databases">
        <authorList>
            <person name="Varghese N."/>
            <person name="Submissions S."/>
        </authorList>
    </citation>
    <scope>NUCLEOTIDE SEQUENCE [LARGE SCALE GENOMIC DNA]</scope>
    <source>
        <strain evidence="3">DSM 45237</strain>
    </source>
</reference>
<gene>
    <name evidence="2" type="ORF">SAMN04488561_5464</name>
</gene>
<name>A0A1H5PRX4_9ACTN</name>
<evidence type="ECO:0000313" key="2">
    <source>
        <dbReference type="EMBL" id="SEF16643.1"/>
    </source>
</evidence>
<proteinExistence type="predicted"/>
<dbReference type="AlphaFoldDB" id="A0A1H5PRX4"/>
<dbReference type="PROSITE" id="PS01124">
    <property type="entry name" value="HTH_ARAC_FAMILY_2"/>
    <property type="match status" value="1"/>
</dbReference>
<dbReference type="SMART" id="SM00342">
    <property type="entry name" value="HTH_ARAC"/>
    <property type="match status" value="1"/>
</dbReference>
<organism evidence="2 3">
    <name type="scientific">Jiangella alba</name>
    <dbReference type="NCBI Taxonomy" id="561176"/>
    <lineage>
        <taxon>Bacteria</taxon>
        <taxon>Bacillati</taxon>
        <taxon>Actinomycetota</taxon>
        <taxon>Actinomycetes</taxon>
        <taxon>Jiangellales</taxon>
        <taxon>Jiangellaceae</taxon>
        <taxon>Jiangella</taxon>
    </lineage>
</organism>
<accession>A0A1H5PRX4</accession>
<keyword evidence="3" id="KW-1185">Reference proteome</keyword>
<dbReference type="RefSeq" id="WP_069108787.1">
    <property type="nucleotide sequence ID" value="NZ_FNUC01000004.1"/>
</dbReference>
<sequence>MPIESGHRASDSPYVARVWWGRTSGTGRMTSVASSTWELVFWTDGGVVHAGVRGPETSASTAEITGDSEAFGIAFAHGTSMPRLPIAELVDGELEMSRVTARTFALGGDEWEIPGMDDAEALVQRLVRDGVIVRDPMVDEVVWGGIARVGARSVQRRVAAATGLTQGAIRQIERARLAAMLLGEGAEPLDVVHRCGYYDQPHLARSLQRFIGRTATQLRQGDADDDVLSLLYKPEDADGP</sequence>